<proteinExistence type="predicted"/>
<comment type="caution">
    <text evidence="1">The sequence shown here is derived from an EMBL/GenBank/DDBJ whole genome shotgun (WGS) entry which is preliminary data.</text>
</comment>
<dbReference type="Gene3D" id="1.10.1220.10">
    <property type="entry name" value="Met repressor-like"/>
    <property type="match status" value="1"/>
</dbReference>
<evidence type="ECO:0000313" key="1">
    <source>
        <dbReference type="EMBL" id="MBE9255074.1"/>
    </source>
</evidence>
<reference evidence="1 2" key="1">
    <citation type="submission" date="2020-10" db="EMBL/GenBank/DDBJ databases">
        <authorList>
            <person name="Castelo-Branco R."/>
            <person name="Eusebio N."/>
            <person name="Adriana R."/>
            <person name="Vieira A."/>
            <person name="Brugerolle De Fraissinette N."/>
            <person name="Rezende De Castro R."/>
            <person name="Schneider M.P."/>
            <person name="Vasconcelos V."/>
            <person name="Leao P.N."/>
        </authorList>
    </citation>
    <scope>NUCLEOTIDE SEQUENCE [LARGE SCALE GENOMIC DNA]</scope>
    <source>
        <strain evidence="1 2">LEGE 00031</strain>
    </source>
</reference>
<keyword evidence="2" id="KW-1185">Reference proteome</keyword>
<dbReference type="Pfam" id="PF05534">
    <property type="entry name" value="HicB"/>
    <property type="match status" value="1"/>
</dbReference>
<dbReference type="InterPro" id="IPR035069">
    <property type="entry name" value="TTHA1013/TTHA0281-like"/>
</dbReference>
<dbReference type="Proteomes" id="UP000658720">
    <property type="component" value="Unassembled WGS sequence"/>
</dbReference>
<dbReference type="InterPro" id="IPR013321">
    <property type="entry name" value="Arc_rbn_hlx_hlx"/>
</dbReference>
<gene>
    <name evidence="1" type="ORF">IQ217_14735</name>
</gene>
<protein>
    <submittedName>
        <fullName evidence="1">Type II toxin-antitoxin system HicB family antitoxin</fullName>
    </submittedName>
</protein>
<accession>A0ABR9VUQ1</accession>
<dbReference type="RefSeq" id="WP_194020528.1">
    <property type="nucleotide sequence ID" value="NZ_JADEVV010000048.1"/>
</dbReference>
<organism evidence="1 2">
    <name type="scientific">Synechocystis salina LEGE 00031</name>
    <dbReference type="NCBI Taxonomy" id="1828736"/>
    <lineage>
        <taxon>Bacteria</taxon>
        <taxon>Bacillati</taxon>
        <taxon>Cyanobacteriota</taxon>
        <taxon>Cyanophyceae</taxon>
        <taxon>Synechococcales</taxon>
        <taxon>Merismopediaceae</taxon>
        <taxon>Synechocystis</taxon>
    </lineage>
</organism>
<evidence type="ECO:0000313" key="2">
    <source>
        <dbReference type="Proteomes" id="UP000658720"/>
    </source>
</evidence>
<dbReference type="InterPro" id="IPR008651">
    <property type="entry name" value="Uncharacterised_HicB"/>
</dbReference>
<dbReference type="SUPFAM" id="SSF143100">
    <property type="entry name" value="TTHA1013/TTHA0281-like"/>
    <property type="match status" value="1"/>
</dbReference>
<dbReference type="InterPro" id="IPR010985">
    <property type="entry name" value="Ribbon_hlx_hlx"/>
</dbReference>
<name>A0ABR9VUQ1_9SYNC</name>
<dbReference type="SUPFAM" id="SSF47598">
    <property type="entry name" value="Ribbon-helix-helix"/>
    <property type="match status" value="1"/>
</dbReference>
<dbReference type="EMBL" id="JADEVV010000048">
    <property type="protein sequence ID" value="MBE9255074.1"/>
    <property type="molecule type" value="Genomic_DNA"/>
</dbReference>
<sequence>MVNADHYIYKVIWSSEDQEFVGLCAEFPSLSFLHEDRHQALEGITSLVKEVIVDMEQNGEIVPEPITDRQYSGRFQVRINPDLHRRLAMEAAEEKVSLNRYISYKLGV</sequence>